<feature type="region of interest" description="Disordered" evidence="1">
    <location>
        <begin position="162"/>
        <end position="190"/>
    </location>
</feature>
<name>A0A9P6M787_9FUNG</name>
<organism evidence="2 3">
    <name type="scientific">Modicella reniformis</name>
    <dbReference type="NCBI Taxonomy" id="1440133"/>
    <lineage>
        <taxon>Eukaryota</taxon>
        <taxon>Fungi</taxon>
        <taxon>Fungi incertae sedis</taxon>
        <taxon>Mucoromycota</taxon>
        <taxon>Mortierellomycotina</taxon>
        <taxon>Mortierellomycetes</taxon>
        <taxon>Mortierellales</taxon>
        <taxon>Mortierellaceae</taxon>
        <taxon>Modicella</taxon>
    </lineage>
</organism>
<sequence length="263" mass="30008">MIRLQFIAYNRTFYLHLEPNLDFIHPEAELGEGISHDEILAFKGIVVEDELHSERKWDRVARTSRAEKQTVEYMLYEEGVLGWARMMIEHDPKKEGAPVLRGAFMANEETYHVTTQEHYHIQKRSDDAVPSSFSPISNSLIIYRNSDLYTRHHNSLRRKRGLNPLEESSSSCGADLLLPSTSPGAESEAEDVSPFHEYYHPPNLTTSIPELSSSWSNIWKSTLKKRGVEIKGVGPHPVPEGCPANRLVNYMATLSQTDVRPHR</sequence>
<evidence type="ECO:0000256" key="1">
    <source>
        <dbReference type="SAM" id="MobiDB-lite"/>
    </source>
</evidence>
<dbReference type="AlphaFoldDB" id="A0A9P6M787"/>
<accession>A0A9P6M787</accession>
<dbReference type="EMBL" id="JAAAHW010004749">
    <property type="protein sequence ID" value="KAF9971849.1"/>
    <property type="molecule type" value="Genomic_DNA"/>
</dbReference>
<keyword evidence="3" id="KW-1185">Reference proteome</keyword>
<evidence type="ECO:0000313" key="2">
    <source>
        <dbReference type="EMBL" id="KAF9971849.1"/>
    </source>
</evidence>
<comment type="caution">
    <text evidence="2">The sequence shown here is derived from an EMBL/GenBank/DDBJ whole genome shotgun (WGS) entry which is preliminary data.</text>
</comment>
<evidence type="ECO:0000313" key="3">
    <source>
        <dbReference type="Proteomes" id="UP000749646"/>
    </source>
</evidence>
<proteinExistence type="predicted"/>
<gene>
    <name evidence="2" type="ORF">BGZ65_010179</name>
</gene>
<protein>
    <submittedName>
        <fullName evidence="2">Uncharacterized protein</fullName>
    </submittedName>
</protein>
<dbReference type="OrthoDB" id="2438323at2759"/>
<dbReference type="Proteomes" id="UP000749646">
    <property type="component" value="Unassembled WGS sequence"/>
</dbReference>
<reference evidence="2" key="1">
    <citation type="journal article" date="2020" name="Fungal Divers.">
        <title>Resolving the Mortierellaceae phylogeny through synthesis of multi-gene phylogenetics and phylogenomics.</title>
        <authorList>
            <person name="Vandepol N."/>
            <person name="Liber J."/>
            <person name="Desiro A."/>
            <person name="Na H."/>
            <person name="Kennedy M."/>
            <person name="Barry K."/>
            <person name="Grigoriev I.V."/>
            <person name="Miller A.N."/>
            <person name="O'Donnell K."/>
            <person name="Stajich J.E."/>
            <person name="Bonito G."/>
        </authorList>
    </citation>
    <scope>NUCLEOTIDE SEQUENCE</scope>
    <source>
        <strain evidence="2">MES-2147</strain>
    </source>
</reference>